<dbReference type="GO" id="GO:0043410">
    <property type="term" value="P:positive regulation of MAPK cascade"/>
    <property type="evidence" value="ECO:0007669"/>
    <property type="project" value="InterPro"/>
</dbReference>
<dbReference type="GO" id="GO:0071986">
    <property type="term" value="C:Ragulator complex"/>
    <property type="evidence" value="ECO:0007669"/>
    <property type="project" value="InterPro"/>
</dbReference>
<dbReference type="SMART" id="SM01262">
    <property type="entry name" value="LAMTOR"/>
    <property type="match status" value="1"/>
</dbReference>
<dbReference type="GO" id="GO:0071230">
    <property type="term" value="P:cellular response to amino acid stimulus"/>
    <property type="evidence" value="ECO:0007669"/>
    <property type="project" value="InterPro"/>
</dbReference>
<comment type="caution">
    <text evidence="13">The sequence shown here is derived from an EMBL/GenBank/DDBJ whole genome shotgun (WGS) entry which is preliminary data.</text>
</comment>
<protein>
    <recommendedName>
        <fullName evidence="4">Ragulator complex protein LAMTOR1</fullName>
    </recommendedName>
    <alternativeName>
        <fullName evidence="11">Late endosomal/lysosomal adaptor and MAPK and MTOR activator 1</fullName>
    </alternativeName>
</protein>
<dbReference type="InterPro" id="IPR028209">
    <property type="entry name" value="LAMTOR1/MEH1"/>
</dbReference>
<evidence type="ECO:0000256" key="6">
    <source>
        <dbReference type="ARBA" id="ARBA00022753"/>
    </source>
</evidence>
<evidence type="ECO:0000256" key="1">
    <source>
        <dbReference type="ARBA" id="ARBA00004577"/>
    </source>
</evidence>
<evidence type="ECO:0000256" key="8">
    <source>
        <dbReference type="ARBA" id="ARBA00023139"/>
    </source>
</evidence>
<comment type="subcellular location">
    <subcellularLocation>
        <location evidence="1">Late endosome membrane</location>
        <topology evidence="1">Lipid-anchor</topology>
        <orientation evidence="1">Cytoplasmic side</orientation>
    </subcellularLocation>
    <subcellularLocation>
        <location evidence="2">Lysosome membrane</location>
    </subcellularLocation>
</comment>
<keyword evidence="10" id="KW-0449">Lipoprotein</keyword>
<keyword evidence="5" id="KW-0519">Myristate</keyword>
<dbReference type="GO" id="GO:0060090">
    <property type="term" value="F:molecular adaptor activity"/>
    <property type="evidence" value="ECO:0007669"/>
    <property type="project" value="TreeGrafter"/>
</dbReference>
<evidence type="ECO:0000256" key="3">
    <source>
        <dbReference type="ARBA" id="ARBA00010861"/>
    </source>
</evidence>
<evidence type="ECO:0000256" key="11">
    <source>
        <dbReference type="ARBA" id="ARBA00032695"/>
    </source>
</evidence>
<organism evidence="13 14">
    <name type="scientific">Jimgerdemannia flammicorona</name>
    <dbReference type="NCBI Taxonomy" id="994334"/>
    <lineage>
        <taxon>Eukaryota</taxon>
        <taxon>Fungi</taxon>
        <taxon>Fungi incertae sedis</taxon>
        <taxon>Mucoromycota</taxon>
        <taxon>Mucoromycotina</taxon>
        <taxon>Endogonomycetes</taxon>
        <taxon>Endogonales</taxon>
        <taxon>Endogonaceae</taxon>
        <taxon>Jimgerdemannia</taxon>
    </lineage>
</organism>
<feature type="compositionally biased region" description="Basic and acidic residues" evidence="12">
    <location>
        <begin position="1"/>
        <end position="15"/>
    </location>
</feature>
<dbReference type="GO" id="GO:0031902">
    <property type="term" value="C:late endosome membrane"/>
    <property type="evidence" value="ECO:0007669"/>
    <property type="project" value="UniProtKB-SubCell"/>
</dbReference>
<dbReference type="GO" id="GO:0016197">
    <property type="term" value="P:endosomal transport"/>
    <property type="evidence" value="ECO:0007669"/>
    <property type="project" value="InterPro"/>
</dbReference>
<dbReference type="PANTHER" id="PTHR13401">
    <property type="entry name" value="RAGULATOR COMPLEX PROTEIN LAMTOR1"/>
    <property type="match status" value="1"/>
</dbReference>
<feature type="region of interest" description="Disordered" evidence="12">
    <location>
        <begin position="1"/>
        <end position="25"/>
    </location>
</feature>
<evidence type="ECO:0000256" key="12">
    <source>
        <dbReference type="SAM" id="MobiDB-lite"/>
    </source>
</evidence>
<evidence type="ECO:0000313" key="14">
    <source>
        <dbReference type="Proteomes" id="UP000274822"/>
    </source>
</evidence>
<evidence type="ECO:0000256" key="7">
    <source>
        <dbReference type="ARBA" id="ARBA00023136"/>
    </source>
</evidence>
<name>A0A433QT77_9FUNG</name>
<evidence type="ECO:0000256" key="10">
    <source>
        <dbReference type="ARBA" id="ARBA00023288"/>
    </source>
</evidence>
<dbReference type="GO" id="GO:0005085">
    <property type="term" value="F:guanyl-nucleotide exchange factor activity"/>
    <property type="evidence" value="ECO:0007669"/>
    <property type="project" value="TreeGrafter"/>
</dbReference>
<dbReference type="PANTHER" id="PTHR13401:SF2">
    <property type="entry name" value="RAGULATOR COMPLEX PROTEIN LAMTOR1"/>
    <property type="match status" value="1"/>
</dbReference>
<evidence type="ECO:0000256" key="5">
    <source>
        <dbReference type="ARBA" id="ARBA00022707"/>
    </source>
</evidence>
<evidence type="ECO:0000256" key="9">
    <source>
        <dbReference type="ARBA" id="ARBA00023228"/>
    </source>
</evidence>
<evidence type="ECO:0000313" key="13">
    <source>
        <dbReference type="EMBL" id="RUS32958.1"/>
    </source>
</evidence>
<evidence type="ECO:0000256" key="4">
    <source>
        <dbReference type="ARBA" id="ARBA00016099"/>
    </source>
</evidence>
<keyword evidence="9" id="KW-0458">Lysosome</keyword>
<keyword evidence="6" id="KW-0967">Endosome</keyword>
<accession>A0A433QT77</accession>
<keyword evidence="14" id="KW-1185">Reference proteome</keyword>
<dbReference type="GO" id="GO:0032008">
    <property type="term" value="P:positive regulation of TOR signaling"/>
    <property type="evidence" value="ECO:0007669"/>
    <property type="project" value="InterPro"/>
</dbReference>
<dbReference type="EMBL" id="RBNJ01001622">
    <property type="protein sequence ID" value="RUS32958.1"/>
    <property type="molecule type" value="Genomic_DNA"/>
</dbReference>
<reference evidence="13 14" key="1">
    <citation type="journal article" date="2018" name="New Phytol.">
        <title>Phylogenomics of Endogonaceae and evolution of mycorrhizas within Mucoromycota.</title>
        <authorList>
            <person name="Chang Y."/>
            <person name="Desiro A."/>
            <person name="Na H."/>
            <person name="Sandor L."/>
            <person name="Lipzen A."/>
            <person name="Clum A."/>
            <person name="Barry K."/>
            <person name="Grigoriev I.V."/>
            <person name="Martin F.M."/>
            <person name="Stajich J.E."/>
            <person name="Smith M.E."/>
            <person name="Bonito G."/>
            <person name="Spatafora J.W."/>
        </authorList>
    </citation>
    <scope>NUCLEOTIDE SEQUENCE [LARGE SCALE GENOMIC DNA]</scope>
    <source>
        <strain evidence="13 14">AD002</strain>
    </source>
</reference>
<evidence type="ECO:0000256" key="2">
    <source>
        <dbReference type="ARBA" id="ARBA00004656"/>
    </source>
</evidence>
<keyword evidence="7" id="KW-0472">Membrane</keyword>
<gene>
    <name evidence="13" type="ORF">BC938DRAFT_473686</name>
</gene>
<dbReference type="Proteomes" id="UP000274822">
    <property type="component" value="Unassembled WGS sequence"/>
</dbReference>
<dbReference type="AlphaFoldDB" id="A0A433QT77"/>
<sequence>MGCCGSKEDYAKPDEGEPLLIRTEQDFPRSYPRYEAIDHQLEQETLKQIVDRTAANLIDISSATTDHLQHQDAQDRAKEYGDLLAQIQIPKTRPGGNPSAGIPLGLSSSVAPQDVLARSAVLDDDDVSKLYKLMDDVQQALNKIEVENVGEIVVPLTLSNSAPIMGEG</sequence>
<dbReference type="GO" id="GO:0045121">
    <property type="term" value="C:membrane raft"/>
    <property type="evidence" value="ECO:0007669"/>
    <property type="project" value="InterPro"/>
</dbReference>
<proteinExistence type="inferred from homology"/>
<dbReference type="Pfam" id="PF15454">
    <property type="entry name" value="LAMTOR"/>
    <property type="match status" value="1"/>
</dbReference>
<dbReference type="GO" id="GO:0001919">
    <property type="term" value="P:regulation of receptor recycling"/>
    <property type="evidence" value="ECO:0007669"/>
    <property type="project" value="InterPro"/>
</dbReference>
<keyword evidence="8" id="KW-0564">Palmitate</keyword>
<comment type="similarity">
    <text evidence="3">Belongs to the LAMTOR1 family.</text>
</comment>